<keyword evidence="3" id="KW-1185">Reference proteome</keyword>
<dbReference type="Gene3D" id="3.40.50.720">
    <property type="entry name" value="NAD(P)-binding Rossmann-like Domain"/>
    <property type="match status" value="1"/>
</dbReference>
<dbReference type="EMBL" id="CALLCH030000006">
    <property type="protein sequence ID" value="CAI4212776.1"/>
    <property type="molecule type" value="Genomic_DNA"/>
</dbReference>
<dbReference type="OrthoDB" id="3509362at2759"/>
<name>A0A9P1GZQ2_9PEZI</name>
<dbReference type="Gene3D" id="3.90.180.10">
    <property type="entry name" value="Medium-chain alcohol dehydrogenases, catalytic domain"/>
    <property type="match status" value="1"/>
</dbReference>
<dbReference type="GO" id="GO:0005739">
    <property type="term" value="C:mitochondrion"/>
    <property type="evidence" value="ECO:0007669"/>
    <property type="project" value="TreeGrafter"/>
</dbReference>
<gene>
    <name evidence="2" type="ORF">PPNO1_LOCUS2524</name>
</gene>
<comment type="caution">
    <text evidence="2">The sequence shown here is derived from an EMBL/GenBank/DDBJ whole genome shotgun (WGS) entry which is preliminary data.</text>
</comment>
<feature type="domain" description="Enoyl reductase (ER)" evidence="1">
    <location>
        <begin position="1"/>
        <end position="263"/>
    </location>
</feature>
<dbReference type="SUPFAM" id="SSF50129">
    <property type="entry name" value="GroES-like"/>
    <property type="match status" value="1"/>
</dbReference>
<accession>A0A9P1GZQ2</accession>
<dbReference type="AlphaFoldDB" id="A0A9P1GZQ2"/>
<protein>
    <recommendedName>
        <fullName evidence="1">Enoyl reductase (ER) domain-containing protein</fullName>
    </recommendedName>
</protein>
<reference evidence="2" key="1">
    <citation type="submission" date="2022-11" db="EMBL/GenBank/DDBJ databases">
        <authorList>
            <person name="Scott C."/>
            <person name="Bruce N."/>
        </authorList>
    </citation>
    <scope>NUCLEOTIDE SEQUENCE</scope>
</reference>
<organism evidence="2 3">
    <name type="scientific">Parascedosporium putredinis</name>
    <dbReference type="NCBI Taxonomy" id="1442378"/>
    <lineage>
        <taxon>Eukaryota</taxon>
        <taxon>Fungi</taxon>
        <taxon>Dikarya</taxon>
        <taxon>Ascomycota</taxon>
        <taxon>Pezizomycotina</taxon>
        <taxon>Sordariomycetes</taxon>
        <taxon>Hypocreomycetidae</taxon>
        <taxon>Microascales</taxon>
        <taxon>Microascaceae</taxon>
        <taxon>Parascedosporium</taxon>
    </lineage>
</organism>
<dbReference type="PANTHER" id="PTHR11695:SF647">
    <property type="entry name" value="ENOYL REDUCTASE (ER) DOMAIN-CONTAINING PROTEIN"/>
    <property type="match status" value="1"/>
</dbReference>
<evidence type="ECO:0000313" key="3">
    <source>
        <dbReference type="Proteomes" id="UP000838763"/>
    </source>
</evidence>
<proteinExistence type="predicted"/>
<dbReference type="Pfam" id="PF13602">
    <property type="entry name" value="ADH_zinc_N_2"/>
    <property type="match status" value="1"/>
</dbReference>
<sequence>MAGTVVNTSEGSKFKPGDEVYCRIEAMRPGAAREYTLAREIELAHKPKNLSWTDAAATPLSALTAWQSIFTQGILEPSAIFGDEEARGRNGKRRILITAAGGSVGGWAVQFAAAAGTGGIVATCQGSKADAVRALGATETIDYRSQTVEDWVQQDPAGREVDAIADCIGGPSMGQLWSALKQGGTFMSISGSPNDVKPENCQKSAAKSEFFVVESLGSDLAKISTLLESGSFKPLVDSVMEFEQFQEAFDKVESRKTNGKVILKVTI</sequence>
<dbReference type="InterPro" id="IPR050700">
    <property type="entry name" value="YIM1/Zinc_Alcohol_DH_Fams"/>
</dbReference>
<dbReference type="GO" id="GO:0016491">
    <property type="term" value="F:oxidoreductase activity"/>
    <property type="evidence" value="ECO:0007669"/>
    <property type="project" value="InterPro"/>
</dbReference>
<dbReference type="SUPFAM" id="SSF51735">
    <property type="entry name" value="NAD(P)-binding Rossmann-fold domains"/>
    <property type="match status" value="1"/>
</dbReference>
<dbReference type="InterPro" id="IPR011032">
    <property type="entry name" value="GroES-like_sf"/>
</dbReference>
<evidence type="ECO:0000313" key="2">
    <source>
        <dbReference type="EMBL" id="CAI4212776.1"/>
    </source>
</evidence>
<dbReference type="Proteomes" id="UP000838763">
    <property type="component" value="Unassembled WGS sequence"/>
</dbReference>
<evidence type="ECO:0000259" key="1">
    <source>
        <dbReference type="SMART" id="SM00829"/>
    </source>
</evidence>
<dbReference type="InterPro" id="IPR020843">
    <property type="entry name" value="ER"/>
</dbReference>
<dbReference type="CDD" id="cd05289">
    <property type="entry name" value="MDR_like_2"/>
    <property type="match status" value="1"/>
</dbReference>
<dbReference type="InterPro" id="IPR036291">
    <property type="entry name" value="NAD(P)-bd_dom_sf"/>
</dbReference>
<dbReference type="PANTHER" id="PTHR11695">
    <property type="entry name" value="ALCOHOL DEHYDROGENASE RELATED"/>
    <property type="match status" value="1"/>
</dbReference>
<dbReference type="SMART" id="SM00829">
    <property type="entry name" value="PKS_ER"/>
    <property type="match status" value="1"/>
</dbReference>